<dbReference type="AlphaFoldDB" id="W6JUH5"/>
<sequence>MRRLTRIAAVVATLAAGHGITTLLPTDKVAAAPFVTAAAVGEHVRLPYAEVRLAGIHLATKVQGQPTTATPYGRFLVLDLEVTALREPLLLAAPYLRDGEGRRYAADTGAQCATAVTLPTGLPRYARMCIDVPRRALDGATVVIARGAIEIDGYRRDAVAEIELSLDSTAAEQLWNTAAPVTGFLSGSTPPGDWARA</sequence>
<dbReference type="OrthoDB" id="4842873at2"/>
<organism evidence="1 2">
    <name type="scientific">Nostocoides australiense Ben110</name>
    <dbReference type="NCBI Taxonomy" id="1193182"/>
    <lineage>
        <taxon>Bacteria</taxon>
        <taxon>Bacillati</taxon>
        <taxon>Actinomycetota</taxon>
        <taxon>Actinomycetes</taxon>
        <taxon>Micrococcales</taxon>
        <taxon>Intrasporangiaceae</taxon>
        <taxon>Nostocoides</taxon>
    </lineage>
</organism>
<dbReference type="EMBL" id="CAJA01000044">
    <property type="protein sequence ID" value="CCH72145.1"/>
    <property type="molecule type" value="Genomic_DNA"/>
</dbReference>
<keyword evidence="2" id="KW-1185">Reference proteome</keyword>
<reference evidence="1 2" key="1">
    <citation type="journal article" date="2013" name="ISME J.">
        <title>A metabolic model for members of the genus Tetrasphaera involved in enhanced biological phosphorus removal.</title>
        <authorList>
            <person name="Kristiansen R."/>
            <person name="Nguyen H.T.T."/>
            <person name="Saunders A.M."/>
            <person name="Nielsen J.L."/>
            <person name="Wimmer R."/>
            <person name="Le V.Q."/>
            <person name="McIlroy S.J."/>
            <person name="Petrovski S."/>
            <person name="Seviour R.J."/>
            <person name="Calteau A."/>
            <person name="Nielsen K.L."/>
            <person name="Nielsen P.H."/>
        </authorList>
    </citation>
    <scope>NUCLEOTIDE SEQUENCE [LARGE SCALE GENOMIC DNA]</scope>
    <source>
        <strain evidence="1 2">Ben110</strain>
    </source>
</reference>
<dbReference type="RefSeq" id="WP_048697276.1">
    <property type="nucleotide sequence ID" value="NZ_HG764815.1"/>
</dbReference>
<gene>
    <name evidence="1" type="ORF">BN11_1380006</name>
</gene>
<proteinExistence type="predicted"/>
<dbReference type="Proteomes" id="UP000035763">
    <property type="component" value="Unassembled WGS sequence"/>
</dbReference>
<dbReference type="STRING" id="1193182.BN11_1380006"/>
<comment type="caution">
    <text evidence="1">The sequence shown here is derived from an EMBL/GenBank/DDBJ whole genome shotgun (WGS) entry which is preliminary data.</text>
</comment>
<accession>W6JUH5</accession>
<name>W6JUH5_9MICO</name>
<evidence type="ECO:0000313" key="1">
    <source>
        <dbReference type="EMBL" id="CCH72145.1"/>
    </source>
</evidence>
<evidence type="ECO:0000313" key="2">
    <source>
        <dbReference type="Proteomes" id="UP000035763"/>
    </source>
</evidence>
<protein>
    <submittedName>
        <fullName evidence="1">Uncharacterized protein</fullName>
    </submittedName>
</protein>